<keyword evidence="4" id="KW-0597">Phosphoprotein</keyword>
<reference evidence="8" key="1">
    <citation type="journal article" date="2019" name="Int. J. Syst. Evol. Microbiol.">
        <title>The Global Catalogue of Microorganisms (GCM) 10K type strain sequencing project: providing services to taxonomists for standard genome sequencing and annotation.</title>
        <authorList>
            <consortium name="The Broad Institute Genomics Platform"/>
            <consortium name="The Broad Institute Genome Sequencing Center for Infectious Disease"/>
            <person name="Wu L."/>
            <person name="Ma J."/>
        </authorList>
    </citation>
    <scope>NUCLEOTIDE SEQUENCE [LARGE SCALE GENOMIC DNA]</scope>
    <source>
        <strain evidence="8">CGMCC 1.18575</strain>
    </source>
</reference>
<feature type="domain" description="HTH araC/xylS-type" evidence="5">
    <location>
        <begin position="348"/>
        <end position="446"/>
    </location>
</feature>
<evidence type="ECO:0000256" key="4">
    <source>
        <dbReference type="PROSITE-ProRule" id="PRU00169"/>
    </source>
</evidence>
<dbReference type="InterPro" id="IPR018060">
    <property type="entry name" value="HTH_AraC"/>
</dbReference>
<evidence type="ECO:0000256" key="1">
    <source>
        <dbReference type="ARBA" id="ARBA00023015"/>
    </source>
</evidence>
<dbReference type="PRINTS" id="PR00032">
    <property type="entry name" value="HTHARAC"/>
</dbReference>
<dbReference type="PROSITE" id="PS50110">
    <property type="entry name" value="RESPONSE_REGULATORY"/>
    <property type="match status" value="1"/>
</dbReference>
<keyword evidence="8" id="KW-1185">Reference proteome</keyword>
<protein>
    <submittedName>
        <fullName evidence="7">Response regulator</fullName>
    </submittedName>
</protein>
<accession>A0ABW0I1D1</accession>
<proteinExistence type="predicted"/>
<organism evidence="7 8">
    <name type="scientific">Cohnella soli</name>
    <dbReference type="NCBI Taxonomy" id="425005"/>
    <lineage>
        <taxon>Bacteria</taxon>
        <taxon>Bacillati</taxon>
        <taxon>Bacillota</taxon>
        <taxon>Bacilli</taxon>
        <taxon>Bacillales</taxon>
        <taxon>Paenibacillaceae</taxon>
        <taxon>Cohnella</taxon>
    </lineage>
</organism>
<dbReference type="PANTHER" id="PTHR43280:SF28">
    <property type="entry name" value="HTH-TYPE TRANSCRIPTIONAL ACTIVATOR RHAS"/>
    <property type="match status" value="1"/>
</dbReference>
<evidence type="ECO:0000259" key="5">
    <source>
        <dbReference type="PROSITE" id="PS01124"/>
    </source>
</evidence>
<evidence type="ECO:0000313" key="8">
    <source>
        <dbReference type="Proteomes" id="UP001596113"/>
    </source>
</evidence>
<evidence type="ECO:0000256" key="3">
    <source>
        <dbReference type="ARBA" id="ARBA00023163"/>
    </source>
</evidence>
<keyword evidence="3" id="KW-0804">Transcription</keyword>
<dbReference type="InterPro" id="IPR018062">
    <property type="entry name" value="HTH_AraC-typ_CS"/>
</dbReference>
<sequence length="448" mass="50711">MYRMLIVDDEPIIVNGLIQMFQDHSEFELDICKAYSASEALEIAKRTKLDILVSDIRMPSKTGLQLVDEISYYWPACRVIFLTGYNEFDYVYEAIRKNADSYILKTEGMDPIFEAVKRAILKLEEENNRRLEQERAQLHLQIADPYLKMELLSAMLDGGQSLVSLLASERYADLDIAIDLARPAYLVAGVANGADAPKRKTLQSVQRIFEQLLPESLACEHTIYEDVVPVWLLQPSEELFARFVDRDTVRNAAGSGVVAYLKGVLEQIQNECEAALEVSVAFGISGNLSDRWETVPQRMTAMLAGIRDKVRLGNKLAIVDFSKSAGTEPVADSGASKEEGEQRQWLIEQINQYVHDHLAGDLSLTTISSEFHFNPSYLSRYYKQATGRNLLEFIQATKLNAAIDLMLHTPLKLNEIADRTGFDSNSYFTTFFKKMTGMSPQQYRNARR</sequence>
<evidence type="ECO:0000256" key="2">
    <source>
        <dbReference type="ARBA" id="ARBA00023125"/>
    </source>
</evidence>
<feature type="domain" description="Response regulatory" evidence="6">
    <location>
        <begin position="3"/>
        <end position="120"/>
    </location>
</feature>
<feature type="modified residue" description="4-aspartylphosphate" evidence="4">
    <location>
        <position position="55"/>
    </location>
</feature>
<dbReference type="Pfam" id="PF00072">
    <property type="entry name" value="Response_reg"/>
    <property type="match status" value="1"/>
</dbReference>
<evidence type="ECO:0000259" key="6">
    <source>
        <dbReference type="PROSITE" id="PS50110"/>
    </source>
</evidence>
<dbReference type="RefSeq" id="WP_378139477.1">
    <property type="nucleotide sequence ID" value="NZ_JBHSMI010000067.1"/>
</dbReference>
<dbReference type="SMART" id="SM00342">
    <property type="entry name" value="HTH_ARAC"/>
    <property type="match status" value="1"/>
</dbReference>
<dbReference type="InterPro" id="IPR011006">
    <property type="entry name" value="CheY-like_superfamily"/>
</dbReference>
<gene>
    <name evidence="7" type="ORF">ACFPOF_30655</name>
</gene>
<dbReference type="InterPro" id="IPR009057">
    <property type="entry name" value="Homeodomain-like_sf"/>
</dbReference>
<dbReference type="InterPro" id="IPR001789">
    <property type="entry name" value="Sig_transdc_resp-reg_receiver"/>
</dbReference>
<keyword evidence="1" id="KW-0805">Transcription regulation</keyword>
<dbReference type="SMART" id="SM00448">
    <property type="entry name" value="REC"/>
    <property type="match status" value="1"/>
</dbReference>
<comment type="caution">
    <text evidence="7">The sequence shown here is derived from an EMBL/GenBank/DDBJ whole genome shotgun (WGS) entry which is preliminary data.</text>
</comment>
<name>A0ABW0I1D1_9BACL</name>
<dbReference type="SUPFAM" id="SSF52172">
    <property type="entry name" value="CheY-like"/>
    <property type="match status" value="1"/>
</dbReference>
<keyword evidence="2" id="KW-0238">DNA-binding</keyword>
<dbReference type="PROSITE" id="PS00041">
    <property type="entry name" value="HTH_ARAC_FAMILY_1"/>
    <property type="match status" value="1"/>
</dbReference>
<dbReference type="InterPro" id="IPR020449">
    <property type="entry name" value="Tscrpt_reg_AraC-type_HTH"/>
</dbReference>
<dbReference type="Pfam" id="PF12833">
    <property type="entry name" value="HTH_18"/>
    <property type="match status" value="1"/>
</dbReference>
<evidence type="ECO:0000313" key="7">
    <source>
        <dbReference type="EMBL" id="MFC5407109.1"/>
    </source>
</evidence>
<dbReference type="SUPFAM" id="SSF46689">
    <property type="entry name" value="Homeodomain-like"/>
    <property type="match status" value="2"/>
</dbReference>
<dbReference type="Gene3D" id="1.10.10.60">
    <property type="entry name" value="Homeodomain-like"/>
    <property type="match status" value="2"/>
</dbReference>
<dbReference type="PANTHER" id="PTHR43280">
    <property type="entry name" value="ARAC-FAMILY TRANSCRIPTIONAL REGULATOR"/>
    <property type="match status" value="1"/>
</dbReference>
<dbReference type="PROSITE" id="PS01124">
    <property type="entry name" value="HTH_ARAC_FAMILY_2"/>
    <property type="match status" value="1"/>
</dbReference>
<dbReference type="Gene3D" id="3.40.50.2300">
    <property type="match status" value="1"/>
</dbReference>
<dbReference type="EMBL" id="JBHSMI010000067">
    <property type="protein sequence ID" value="MFC5407109.1"/>
    <property type="molecule type" value="Genomic_DNA"/>
</dbReference>
<dbReference type="CDD" id="cd17536">
    <property type="entry name" value="REC_YesN-like"/>
    <property type="match status" value="1"/>
</dbReference>
<dbReference type="Proteomes" id="UP001596113">
    <property type="component" value="Unassembled WGS sequence"/>
</dbReference>